<feature type="compositionally biased region" description="Basic and acidic residues" evidence="1">
    <location>
        <begin position="149"/>
        <end position="160"/>
    </location>
</feature>
<feature type="region of interest" description="Disordered" evidence="1">
    <location>
        <begin position="124"/>
        <end position="160"/>
    </location>
</feature>
<keyword evidence="2" id="KW-0812">Transmembrane</keyword>
<keyword evidence="4" id="KW-1185">Reference proteome</keyword>
<feature type="transmembrane region" description="Helical" evidence="2">
    <location>
        <begin position="30"/>
        <end position="48"/>
    </location>
</feature>
<feature type="non-terminal residue" evidence="3">
    <location>
        <position position="1"/>
    </location>
</feature>
<name>A0ABQ8IXP1_DERPT</name>
<evidence type="ECO:0000256" key="2">
    <source>
        <dbReference type="SAM" id="Phobius"/>
    </source>
</evidence>
<reference evidence="3 4" key="1">
    <citation type="journal article" date="2018" name="J. Allergy Clin. Immunol.">
        <title>High-quality assembly of Dermatophagoides pteronyssinus genome and transcriptome reveals a wide range of novel allergens.</title>
        <authorList>
            <person name="Liu X.Y."/>
            <person name="Yang K.Y."/>
            <person name="Wang M.Q."/>
            <person name="Kwok J.S."/>
            <person name="Zeng X."/>
            <person name="Yang Z."/>
            <person name="Xiao X.J."/>
            <person name="Lau C.P."/>
            <person name="Li Y."/>
            <person name="Huang Z.M."/>
            <person name="Ba J.G."/>
            <person name="Yim A.K."/>
            <person name="Ouyang C.Y."/>
            <person name="Ngai S.M."/>
            <person name="Chan T.F."/>
            <person name="Leung E.L."/>
            <person name="Liu L."/>
            <person name="Liu Z.G."/>
            <person name="Tsui S.K."/>
        </authorList>
    </citation>
    <scope>NUCLEOTIDE SEQUENCE [LARGE SCALE GENOMIC DNA]</scope>
    <source>
        <strain evidence="3">Derp</strain>
    </source>
</reference>
<feature type="compositionally biased region" description="Low complexity" evidence="1">
    <location>
        <begin position="139"/>
        <end position="148"/>
    </location>
</feature>
<dbReference type="Proteomes" id="UP000887458">
    <property type="component" value="Unassembled WGS sequence"/>
</dbReference>
<evidence type="ECO:0000256" key="1">
    <source>
        <dbReference type="SAM" id="MobiDB-lite"/>
    </source>
</evidence>
<reference evidence="3 4" key="2">
    <citation type="journal article" date="2022" name="Mol. Biol. Evol.">
        <title>Comparative Genomics Reveals Insights into the Divergent Evolution of Astigmatic Mites and Household Pest Adaptations.</title>
        <authorList>
            <person name="Xiong Q."/>
            <person name="Wan A.T."/>
            <person name="Liu X."/>
            <person name="Fung C.S."/>
            <person name="Xiao X."/>
            <person name="Malainual N."/>
            <person name="Hou J."/>
            <person name="Wang L."/>
            <person name="Wang M."/>
            <person name="Yang K.Y."/>
            <person name="Cui Y."/>
            <person name="Leung E.L."/>
            <person name="Nong W."/>
            <person name="Shin S.K."/>
            <person name="Au S.W."/>
            <person name="Jeong K.Y."/>
            <person name="Chew F.T."/>
            <person name="Hui J.H."/>
            <person name="Leung T.F."/>
            <person name="Tungtrongchitr A."/>
            <person name="Zhong N."/>
            <person name="Liu Z."/>
            <person name="Tsui S.K."/>
        </authorList>
    </citation>
    <scope>NUCLEOTIDE SEQUENCE [LARGE SCALE GENOMIC DNA]</scope>
    <source>
        <strain evidence="3">Derp</strain>
    </source>
</reference>
<proteinExistence type="predicted"/>
<organism evidence="3 4">
    <name type="scientific">Dermatophagoides pteronyssinus</name>
    <name type="common">European house dust mite</name>
    <dbReference type="NCBI Taxonomy" id="6956"/>
    <lineage>
        <taxon>Eukaryota</taxon>
        <taxon>Metazoa</taxon>
        <taxon>Ecdysozoa</taxon>
        <taxon>Arthropoda</taxon>
        <taxon>Chelicerata</taxon>
        <taxon>Arachnida</taxon>
        <taxon>Acari</taxon>
        <taxon>Acariformes</taxon>
        <taxon>Sarcoptiformes</taxon>
        <taxon>Astigmata</taxon>
        <taxon>Psoroptidia</taxon>
        <taxon>Analgoidea</taxon>
        <taxon>Pyroglyphidae</taxon>
        <taxon>Dermatophagoidinae</taxon>
        <taxon>Dermatophagoides</taxon>
    </lineage>
</organism>
<keyword evidence="2" id="KW-0472">Membrane</keyword>
<evidence type="ECO:0000313" key="4">
    <source>
        <dbReference type="Proteomes" id="UP000887458"/>
    </source>
</evidence>
<sequence>LLNQLENHQTNQIIQQNQIPKQNQPKMKSFIAIVFFAVLALATAQHYGGLGYGRGVVGPAYGGGLGYGRAIAAPAYGGYGGYGGYGRAIAAPAYGGYGGYGRGVVGPAYGPGLAVGGYGRPYHDSSKSESDVMRRQNFLSRNRLSNENNNKKEIPESSHD</sequence>
<accession>A0ABQ8IXP1</accession>
<evidence type="ECO:0000313" key="3">
    <source>
        <dbReference type="EMBL" id="KAH9414956.1"/>
    </source>
</evidence>
<keyword evidence="2" id="KW-1133">Transmembrane helix</keyword>
<feature type="compositionally biased region" description="Basic and acidic residues" evidence="1">
    <location>
        <begin position="124"/>
        <end position="134"/>
    </location>
</feature>
<gene>
    <name evidence="3" type="ORF">DERP_014125</name>
</gene>
<comment type="caution">
    <text evidence="3">The sequence shown here is derived from an EMBL/GenBank/DDBJ whole genome shotgun (WGS) entry which is preliminary data.</text>
</comment>
<protein>
    <submittedName>
        <fullName evidence="3">Uncharacterized protein</fullName>
    </submittedName>
</protein>
<dbReference type="EMBL" id="NJHN03000102">
    <property type="protein sequence ID" value="KAH9414956.1"/>
    <property type="molecule type" value="Genomic_DNA"/>
</dbReference>